<name>A0A6N0HZM3_9GAMM</name>
<evidence type="ECO:0000256" key="1">
    <source>
        <dbReference type="SAM" id="MobiDB-lite"/>
    </source>
</evidence>
<dbReference type="Pfam" id="PF04773">
    <property type="entry name" value="FecR"/>
    <property type="match status" value="1"/>
</dbReference>
<feature type="domain" description="FecR protein" evidence="3">
    <location>
        <begin position="55"/>
        <end position="141"/>
    </location>
</feature>
<accession>A0A6N0HZM3</accession>
<evidence type="ECO:0000256" key="2">
    <source>
        <dbReference type="SAM" id="SignalP"/>
    </source>
</evidence>
<dbReference type="Proteomes" id="UP000509658">
    <property type="component" value="Chromosome"/>
</dbReference>
<organism evidence="4 5">
    <name type="scientific">Candidatus Reidiella endopervernicosa</name>
    <dbReference type="NCBI Taxonomy" id="2738883"/>
    <lineage>
        <taxon>Bacteria</taxon>
        <taxon>Pseudomonadati</taxon>
        <taxon>Pseudomonadota</taxon>
        <taxon>Gammaproteobacteria</taxon>
        <taxon>Candidatus Reidiella</taxon>
    </lineage>
</organism>
<feature type="compositionally biased region" description="Polar residues" evidence="1">
    <location>
        <begin position="352"/>
        <end position="362"/>
    </location>
</feature>
<feature type="compositionally biased region" description="Acidic residues" evidence="1">
    <location>
        <begin position="204"/>
        <end position="229"/>
    </location>
</feature>
<protein>
    <submittedName>
        <fullName evidence="4">FecR domain-containing protein</fullName>
    </submittedName>
</protein>
<dbReference type="Gene3D" id="2.60.120.1440">
    <property type="match status" value="1"/>
</dbReference>
<feature type="region of interest" description="Disordered" evidence="1">
    <location>
        <begin position="201"/>
        <end position="229"/>
    </location>
</feature>
<reference evidence="4 5" key="1">
    <citation type="submission" date="2020-05" db="EMBL/GenBank/DDBJ databases">
        <title>Horizontal transmission and recombination maintain forever young bacterial symbiont genomes.</title>
        <authorList>
            <person name="Russell S.L."/>
            <person name="Pepper-Tunick E."/>
            <person name="Svedberg J."/>
            <person name="Byrne A."/>
            <person name="Ruelas Castillo J."/>
            <person name="Vollmers C."/>
            <person name="Beinart R.A."/>
            <person name="Corbett-Detig R."/>
        </authorList>
    </citation>
    <scope>NUCLEOTIDE SEQUENCE [LARGE SCALE GENOMIC DNA]</scope>
    <source>
        <strain evidence="4">Santa_Monica_outfall</strain>
    </source>
</reference>
<dbReference type="EMBL" id="CP054491">
    <property type="protein sequence ID" value="QKQ27641.1"/>
    <property type="molecule type" value="Genomic_DNA"/>
</dbReference>
<dbReference type="PANTHER" id="PTHR38731:SF1">
    <property type="entry name" value="FECR PROTEIN DOMAIN-CONTAINING PROTEIN"/>
    <property type="match status" value="1"/>
</dbReference>
<gene>
    <name evidence="4" type="ORF">HUE57_16090</name>
</gene>
<keyword evidence="5" id="KW-1185">Reference proteome</keyword>
<feature type="region of interest" description="Disordered" evidence="1">
    <location>
        <begin position="244"/>
        <end position="265"/>
    </location>
</feature>
<evidence type="ECO:0000313" key="4">
    <source>
        <dbReference type="EMBL" id="QKQ27641.1"/>
    </source>
</evidence>
<sequence>MALMVLALSLLALPVQAAVDIGKVISSSGSFMAKQSDGQTRKLKRRSKIHEGDLLITGANSQAQIRFKDSSLLELKPNTEFKVDEFSFSGKADGSEKSVYSLIKGGMRTITGKIGKKDKSKYKVNTPVASIGIRGTHYGLQLCTSGSCNGDDGLFGGIYEGAIVLGNESGEHPIGADGWNWFYVPAEGGDPQRLDALPAPMAEAEPDPDATAEEGGEAGDDGTADSGLDEDTDLAVDEEVVAVETAAAPTDTTTPTGDVTDPTTDFQATEQATGDALSTENVTPTSSAAPAGAWLGIAFTEDDPTYGIEGIGEGLQVGSEATITLDTVGTVGNVPIFGSVTDTPPLDADSCNPVSSQMGLPL</sequence>
<evidence type="ECO:0000313" key="5">
    <source>
        <dbReference type="Proteomes" id="UP000509658"/>
    </source>
</evidence>
<dbReference type="AlphaFoldDB" id="A0A6N0HZM3"/>
<dbReference type="PANTHER" id="PTHR38731">
    <property type="entry name" value="LIPL45-RELATED LIPOPROTEIN-RELATED"/>
    <property type="match status" value="1"/>
</dbReference>
<feature type="signal peptide" evidence="2">
    <location>
        <begin position="1"/>
        <end position="17"/>
    </location>
</feature>
<keyword evidence="2" id="KW-0732">Signal</keyword>
<feature type="chain" id="PRO_5027056127" evidence="2">
    <location>
        <begin position="18"/>
        <end position="362"/>
    </location>
</feature>
<evidence type="ECO:0000259" key="3">
    <source>
        <dbReference type="Pfam" id="PF04773"/>
    </source>
</evidence>
<dbReference type="KEGG" id="rev:HUE57_16090"/>
<proteinExistence type="predicted"/>
<dbReference type="InterPro" id="IPR006860">
    <property type="entry name" value="FecR"/>
</dbReference>
<feature type="region of interest" description="Disordered" evidence="1">
    <location>
        <begin position="341"/>
        <end position="362"/>
    </location>
</feature>